<proteinExistence type="predicted"/>
<sequence>MRQDPEACFAAFAASAIPVTRVPDRPSTTGCETENAVRLPSVLRTIPASPTLSCPMAAAWTMFERHGLQAAARTHLGQEVAGIRHLGTQSCRNIGGGTVRSQHATANAIDIAGFILRDGREVRVAPDWPGSGRDAAFLRAVRDAACRWFRVVLSPDYDAAHRDHFHLDMGPWSSCR</sequence>
<protein>
    <submittedName>
        <fullName evidence="2">Extensin family protein</fullName>
    </submittedName>
</protein>
<dbReference type="Pfam" id="PF06904">
    <property type="entry name" value="Extensin-like_C"/>
    <property type="match status" value="1"/>
</dbReference>
<evidence type="ECO:0000313" key="3">
    <source>
        <dbReference type="Proteomes" id="UP001196068"/>
    </source>
</evidence>
<comment type="caution">
    <text evidence="2">The sequence shown here is derived from an EMBL/GenBank/DDBJ whole genome shotgun (WGS) entry which is preliminary data.</text>
</comment>
<accession>A0AAF1K2Q6</accession>
<organism evidence="2 3">
    <name type="scientific">Plastoroseomonas arctica</name>
    <dbReference type="NCBI Taxonomy" id="1509237"/>
    <lineage>
        <taxon>Bacteria</taxon>
        <taxon>Pseudomonadati</taxon>
        <taxon>Pseudomonadota</taxon>
        <taxon>Alphaproteobacteria</taxon>
        <taxon>Acetobacterales</taxon>
        <taxon>Acetobacteraceae</taxon>
        <taxon>Plastoroseomonas</taxon>
    </lineage>
</organism>
<evidence type="ECO:0000259" key="1">
    <source>
        <dbReference type="Pfam" id="PF06904"/>
    </source>
</evidence>
<evidence type="ECO:0000313" key="2">
    <source>
        <dbReference type="EMBL" id="MBR0655713.1"/>
    </source>
</evidence>
<feature type="domain" description="Extensin-like C-terminal" evidence="1">
    <location>
        <begin position="7"/>
        <end position="176"/>
    </location>
</feature>
<gene>
    <name evidence="2" type="ORF">GXW79_11565</name>
</gene>
<keyword evidence="3" id="KW-1185">Reference proteome</keyword>
<dbReference type="Proteomes" id="UP001196068">
    <property type="component" value="Unassembled WGS sequence"/>
</dbReference>
<dbReference type="InterPro" id="IPR009683">
    <property type="entry name" value="Extensin-like_C"/>
</dbReference>
<dbReference type="EMBL" id="JAAEDH010000012">
    <property type="protein sequence ID" value="MBR0655713.1"/>
    <property type="molecule type" value="Genomic_DNA"/>
</dbReference>
<reference evidence="2" key="1">
    <citation type="submission" date="2020-01" db="EMBL/GenBank/DDBJ databases">
        <authorList>
            <person name="Rat A."/>
        </authorList>
    </citation>
    <scope>NUCLEOTIDE SEQUENCE</scope>
    <source>
        <strain evidence="2">LMG 28251</strain>
    </source>
</reference>
<dbReference type="AlphaFoldDB" id="A0AAF1K2Q6"/>
<reference evidence="2" key="2">
    <citation type="journal article" date="2021" name="Syst. Appl. Microbiol.">
        <title>Roseomonas hellenica sp. nov., isolated from roots of wild-growing Alkanna tinctoria.</title>
        <authorList>
            <person name="Rat A."/>
            <person name="Naranjo H.D."/>
            <person name="Lebbe L."/>
            <person name="Cnockaert M."/>
            <person name="Krigas N."/>
            <person name="Grigoriadou K."/>
            <person name="Maloupa E."/>
            <person name="Willems A."/>
        </authorList>
    </citation>
    <scope>NUCLEOTIDE SEQUENCE</scope>
    <source>
        <strain evidence="2">LMG 28251</strain>
    </source>
</reference>
<name>A0AAF1K2Q6_9PROT</name>